<name>A0A142VTG9_9SPHN</name>
<dbReference type="STRING" id="1219058.AOA14_00370"/>
<dbReference type="AlphaFoldDB" id="A0A142VTG9"/>
<dbReference type="GO" id="GO:0006355">
    <property type="term" value="P:regulation of DNA-templated transcription"/>
    <property type="evidence" value="ECO:0007669"/>
    <property type="project" value="InterPro"/>
</dbReference>
<dbReference type="EMBL" id="CP013342">
    <property type="protein sequence ID" value="AMU93064.1"/>
    <property type="molecule type" value="Genomic_DNA"/>
</dbReference>
<keyword evidence="1" id="KW-0805">Transcription regulation</keyword>
<sequence>MSAPDKRGEFGRDRNTPCEKPYAASLRDALRTRQNSKLLIVVAADGHAVAQIRALASACLEIDDRTNADACPEISPVESNMRGLRDGLTQRQFEIALGVMRGLSNKGIGRELGISHFTVRNHLSRILLLLGLSSRQELGDYLRARLIQPT</sequence>
<evidence type="ECO:0000313" key="5">
    <source>
        <dbReference type="EMBL" id="AMU93064.1"/>
    </source>
</evidence>
<dbReference type="InterPro" id="IPR036388">
    <property type="entry name" value="WH-like_DNA-bd_sf"/>
</dbReference>
<dbReference type="InterPro" id="IPR000792">
    <property type="entry name" value="Tscrpt_reg_LuxR_C"/>
</dbReference>
<evidence type="ECO:0000256" key="2">
    <source>
        <dbReference type="ARBA" id="ARBA00023125"/>
    </source>
</evidence>
<dbReference type="PROSITE" id="PS50043">
    <property type="entry name" value="HTH_LUXR_2"/>
    <property type="match status" value="1"/>
</dbReference>
<reference evidence="5 6" key="2">
    <citation type="journal article" date="2016" name="Genome Announc.">
        <title>Complete Genome Sequence of Sphingopyxis terrae Strain 203-1 (NBRC 111660), a Polyethylene Glycol Degrader.</title>
        <authorList>
            <person name="Ohtsubo Y."/>
            <person name="Nonoyama S."/>
            <person name="Nagata Y."/>
            <person name="Numata M."/>
            <person name="Tsuchikane K."/>
            <person name="Hosoyama A."/>
            <person name="Yamazoe A."/>
            <person name="Tsuda M."/>
            <person name="Fujita N."/>
            <person name="Kawai F."/>
        </authorList>
    </citation>
    <scope>NUCLEOTIDE SEQUENCE [LARGE SCALE GENOMIC DNA]</scope>
    <source>
        <strain evidence="5 6">203-1</strain>
    </source>
</reference>
<dbReference type="Proteomes" id="UP000076234">
    <property type="component" value="Chromosome"/>
</dbReference>
<dbReference type="SMART" id="SM00421">
    <property type="entry name" value="HTH_LUXR"/>
    <property type="match status" value="1"/>
</dbReference>
<evidence type="ECO:0000256" key="3">
    <source>
        <dbReference type="ARBA" id="ARBA00023163"/>
    </source>
</evidence>
<accession>A0A142VTG9</accession>
<evidence type="ECO:0000256" key="1">
    <source>
        <dbReference type="ARBA" id="ARBA00023015"/>
    </source>
</evidence>
<dbReference type="InterPro" id="IPR016032">
    <property type="entry name" value="Sig_transdc_resp-reg_C-effctor"/>
</dbReference>
<dbReference type="PANTHER" id="PTHR44688:SF16">
    <property type="entry name" value="DNA-BINDING TRANSCRIPTIONAL ACTIVATOR DEVR_DOSR"/>
    <property type="match status" value="1"/>
</dbReference>
<gene>
    <name evidence="5" type="ORF">AOA14_00370</name>
</gene>
<dbReference type="KEGG" id="ster:AOA14_00370"/>
<dbReference type="PRINTS" id="PR00038">
    <property type="entry name" value="HTHLUXR"/>
</dbReference>
<feature type="domain" description="HTH luxR-type" evidence="4">
    <location>
        <begin position="80"/>
        <end position="146"/>
    </location>
</feature>
<reference evidence="6" key="1">
    <citation type="submission" date="2015-11" db="EMBL/GenBank/DDBJ databases">
        <title>Complete genome sequence of a polyethylene glycol-degrading strain Sphingopyxis terrae strain 203-1 (NBRC 15098).</title>
        <authorList>
            <person name="Yoshiyuki O."/>
            <person name="Shouta N."/>
            <person name="Nagata Y."/>
            <person name="Numata M."/>
            <person name="Tsuchikane K."/>
            <person name="Hosoyama A."/>
            <person name="Yamazoe A."/>
            <person name="Tsuda M."/>
            <person name="Fujita N."/>
            <person name="Kawai F."/>
        </authorList>
    </citation>
    <scope>NUCLEOTIDE SEQUENCE [LARGE SCALE GENOMIC DNA]</scope>
    <source>
        <strain evidence="6">203-1</strain>
    </source>
</reference>
<evidence type="ECO:0000259" key="4">
    <source>
        <dbReference type="PROSITE" id="PS50043"/>
    </source>
</evidence>
<organism evidence="5 6">
    <name type="scientific">Sphingopyxis terrae subsp. terrae NBRC 15098</name>
    <dbReference type="NCBI Taxonomy" id="1219058"/>
    <lineage>
        <taxon>Bacteria</taxon>
        <taxon>Pseudomonadati</taxon>
        <taxon>Pseudomonadota</taxon>
        <taxon>Alphaproteobacteria</taxon>
        <taxon>Sphingomonadales</taxon>
        <taxon>Sphingomonadaceae</taxon>
        <taxon>Sphingopyxis</taxon>
    </lineage>
</organism>
<dbReference type="Gene3D" id="1.10.10.10">
    <property type="entry name" value="Winged helix-like DNA-binding domain superfamily/Winged helix DNA-binding domain"/>
    <property type="match status" value="1"/>
</dbReference>
<keyword evidence="3" id="KW-0804">Transcription</keyword>
<evidence type="ECO:0000313" key="6">
    <source>
        <dbReference type="Proteomes" id="UP000076234"/>
    </source>
</evidence>
<dbReference type="GO" id="GO:0003677">
    <property type="term" value="F:DNA binding"/>
    <property type="evidence" value="ECO:0007669"/>
    <property type="project" value="UniProtKB-KW"/>
</dbReference>
<dbReference type="SUPFAM" id="SSF46894">
    <property type="entry name" value="C-terminal effector domain of the bipartite response regulators"/>
    <property type="match status" value="1"/>
</dbReference>
<dbReference type="Pfam" id="PF00196">
    <property type="entry name" value="GerE"/>
    <property type="match status" value="1"/>
</dbReference>
<proteinExistence type="predicted"/>
<dbReference type="PANTHER" id="PTHR44688">
    <property type="entry name" value="DNA-BINDING TRANSCRIPTIONAL ACTIVATOR DEVR_DOSR"/>
    <property type="match status" value="1"/>
</dbReference>
<protein>
    <recommendedName>
        <fullName evidence="4">HTH luxR-type domain-containing protein</fullName>
    </recommendedName>
</protein>
<keyword evidence="2" id="KW-0238">DNA-binding</keyword>